<name>A0A8F2W0E7_CANAR</name>
<evidence type="ECO:0000313" key="2">
    <source>
        <dbReference type="EMBL" id="QWW23274.1"/>
    </source>
</evidence>
<organism evidence="2">
    <name type="scientific">Candidozyma auris</name>
    <name type="common">Yeast</name>
    <name type="synonym">Candida auris</name>
    <dbReference type="NCBI Taxonomy" id="498019"/>
    <lineage>
        <taxon>Eukaryota</taxon>
        <taxon>Fungi</taxon>
        <taxon>Dikarya</taxon>
        <taxon>Ascomycota</taxon>
        <taxon>Saccharomycotina</taxon>
        <taxon>Pichiomycetes</taxon>
        <taxon>Metschnikowiaceae</taxon>
        <taxon>Candidozyma</taxon>
    </lineage>
</organism>
<dbReference type="EMBL" id="CP076750">
    <property type="protein sequence ID" value="QWW23274.1"/>
    <property type="molecule type" value="Genomic_DNA"/>
</dbReference>
<feature type="compositionally biased region" description="Basic and acidic residues" evidence="1">
    <location>
        <begin position="19"/>
        <end position="31"/>
    </location>
</feature>
<evidence type="ECO:0000256" key="1">
    <source>
        <dbReference type="SAM" id="MobiDB-lite"/>
    </source>
</evidence>
<protein>
    <submittedName>
        <fullName evidence="2">Uncharacterized protein</fullName>
    </submittedName>
</protein>
<dbReference type="AlphaFoldDB" id="A0A8F2W0E7"/>
<sequence length="366" mass="41868">MVLSEDSFERDLLRYNELLKRSEELEKDMPSRRTVREKREPPQVKKRVAKVKKPSKAPTRKNPTRKSRTQGEKVPKKEPEESPRLKLPKQAYMTTPSVAAPLKKEVNRSWLRSKAKSFEDIVVVNSTYSDLIRSVTNAGDGTIDFGMRHGFVPKNLEYEKKRFEFDSASVFDSILSRRPSFSDDIDRFFRQLSANSFEQAPNEEDEHYKVDTGAIHDPILKAVNEAQPFEEATAGHFGRRPSYLSQESGNLKDAFGQPIRQADMSNPARSRNERPLDTIRGFEYAITGDLSYRDQLESNRLGWGFHEDFPHYSLQGQSADGQDYSRPVASFSGGEQAMYQANNYSASSLRPEAKKKKKGLFGRKKK</sequence>
<feature type="region of interest" description="Disordered" evidence="1">
    <location>
        <begin position="342"/>
        <end position="366"/>
    </location>
</feature>
<dbReference type="Proteomes" id="UP000825438">
    <property type="component" value="Chromosome II"/>
</dbReference>
<feature type="compositionally biased region" description="Basic residues" evidence="1">
    <location>
        <begin position="44"/>
        <end position="68"/>
    </location>
</feature>
<feature type="region of interest" description="Disordered" evidence="1">
    <location>
        <begin position="19"/>
        <end position="85"/>
    </location>
</feature>
<feature type="compositionally biased region" description="Basic and acidic residues" evidence="1">
    <location>
        <begin position="69"/>
        <end position="84"/>
    </location>
</feature>
<accession>A0A8F2W0E7</accession>
<dbReference type="PANTHER" id="PTHR28186">
    <property type="entry name" value="MEIOTICALLY UP-REGULATED GENE 9 PROTEIN"/>
    <property type="match status" value="1"/>
</dbReference>
<proteinExistence type="predicted"/>
<reference evidence="2" key="1">
    <citation type="submission" date="2021-06" db="EMBL/GenBank/DDBJ databases">
        <title>Candida auris outbreak in lebanese hospital.</title>
        <authorList>
            <person name="Finianos M."/>
        </authorList>
    </citation>
    <scope>NUCLEOTIDE SEQUENCE</scope>
    <source>
        <strain evidence="2">CA7LBN</strain>
    </source>
</reference>
<feature type="compositionally biased region" description="Basic residues" evidence="1">
    <location>
        <begin position="353"/>
        <end position="366"/>
    </location>
</feature>
<dbReference type="Pfam" id="PF10295">
    <property type="entry name" value="DUF2406"/>
    <property type="match status" value="1"/>
</dbReference>
<dbReference type="PANTHER" id="PTHR28186:SF1">
    <property type="entry name" value="MEIOTICALLY UP-REGULATED GENE 9 PROTEIN"/>
    <property type="match status" value="1"/>
</dbReference>
<dbReference type="InterPro" id="IPR018809">
    <property type="entry name" value="DUF2406"/>
</dbReference>
<gene>
    <name evidence="2" type="ORF">CA7LBN_002075</name>
</gene>